<organism evidence="1 2">
    <name type="scientific">Armillaria solidipes</name>
    <dbReference type="NCBI Taxonomy" id="1076256"/>
    <lineage>
        <taxon>Eukaryota</taxon>
        <taxon>Fungi</taxon>
        <taxon>Dikarya</taxon>
        <taxon>Basidiomycota</taxon>
        <taxon>Agaricomycotina</taxon>
        <taxon>Agaricomycetes</taxon>
        <taxon>Agaricomycetidae</taxon>
        <taxon>Agaricales</taxon>
        <taxon>Marasmiineae</taxon>
        <taxon>Physalacriaceae</taxon>
        <taxon>Armillaria</taxon>
    </lineage>
</organism>
<dbReference type="Proteomes" id="UP000218334">
    <property type="component" value="Unassembled WGS sequence"/>
</dbReference>
<sequence>MTISPSANFICRDWRRSSGVDAPFKKERLLALIRRSSSSTRKFGNGYLYSLNMFQGSRHIQSEFIIKPVSGSTGSESFYSGGSALFDVDTGRMLDPSPPSILSCFPNLLFSYRYFNTGGNISFDASGQIIRLTMETHRSDRGPEDFLDSTQYEIIKRRSRDPQDAMIFNVDNDDDCNHRADNSNTKSMFISIANTQTSRCDNYLLPAIGGSDCPVVKYAHGLLVTDKRSGLMLKVEPGTTGCRKWTTLDGGVNGVDTFAVMEDGSRLLGLTGAADKISLREWETSTGTLCCERIYGRS</sequence>
<dbReference type="EMBL" id="KZ293442">
    <property type="protein sequence ID" value="PBK66176.1"/>
    <property type="molecule type" value="Genomic_DNA"/>
</dbReference>
<accession>A0A2H3BSY8</accession>
<reference evidence="2" key="1">
    <citation type="journal article" date="2017" name="Nat. Ecol. Evol.">
        <title>Genome expansion and lineage-specific genetic innovations in the forest pathogenic fungi Armillaria.</title>
        <authorList>
            <person name="Sipos G."/>
            <person name="Prasanna A.N."/>
            <person name="Walter M.C."/>
            <person name="O'Connor E."/>
            <person name="Balint B."/>
            <person name="Krizsan K."/>
            <person name="Kiss B."/>
            <person name="Hess J."/>
            <person name="Varga T."/>
            <person name="Slot J."/>
            <person name="Riley R."/>
            <person name="Boka B."/>
            <person name="Rigling D."/>
            <person name="Barry K."/>
            <person name="Lee J."/>
            <person name="Mihaltcheva S."/>
            <person name="LaButti K."/>
            <person name="Lipzen A."/>
            <person name="Waldron R."/>
            <person name="Moloney N.M."/>
            <person name="Sperisen C."/>
            <person name="Kredics L."/>
            <person name="Vagvoelgyi C."/>
            <person name="Patrignani A."/>
            <person name="Fitzpatrick D."/>
            <person name="Nagy I."/>
            <person name="Doyle S."/>
            <person name="Anderson J.B."/>
            <person name="Grigoriev I.V."/>
            <person name="Gueldener U."/>
            <person name="Muensterkoetter M."/>
            <person name="Nagy L.G."/>
        </authorList>
    </citation>
    <scope>NUCLEOTIDE SEQUENCE [LARGE SCALE GENOMIC DNA]</scope>
    <source>
        <strain evidence="2">28-4</strain>
    </source>
</reference>
<gene>
    <name evidence="1" type="ORF">ARMSODRAFT_372056</name>
</gene>
<evidence type="ECO:0000313" key="2">
    <source>
        <dbReference type="Proteomes" id="UP000218334"/>
    </source>
</evidence>
<protein>
    <recommendedName>
        <fullName evidence="3">WD40 repeat-like protein</fullName>
    </recommendedName>
</protein>
<dbReference type="AlphaFoldDB" id="A0A2H3BSY8"/>
<dbReference type="STRING" id="1076256.A0A2H3BSY8"/>
<keyword evidence="2" id="KW-1185">Reference proteome</keyword>
<name>A0A2H3BSY8_9AGAR</name>
<evidence type="ECO:0008006" key="3">
    <source>
        <dbReference type="Google" id="ProtNLM"/>
    </source>
</evidence>
<proteinExistence type="predicted"/>
<evidence type="ECO:0000313" key="1">
    <source>
        <dbReference type="EMBL" id="PBK66176.1"/>
    </source>
</evidence>